<dbReference type="InterPro" id="IPR020846">
    <property type="entry name" value="MFS_dom"/>
</dbReference>
<evidence type="ECO:0000256" key="1">
    <source>
        <dbReference type="ARBA" id="ARBA00004141"/>
    </source>
</evidence>
<dbReference type="InterPro" id="IPR036259">
    <property type="entry name" value="MFS_trans_sf"/>
</dbReference>
<evidence type="ECO:0000256" key="6">
    <source>
        <dbReference type="SAM" id="MobiDB-lite"/>
    </source>
</evidence>
<comment type="subcellular location">
    <subcellularLocation>
        <location evidence="1">Membrane</location>
        <topology evidence="1">Multi-pass membrane protein</topology>
    </subcellularLocation>
</comment>
<dbReference type="OrthoDB" id="6612291at2759"/>
<dbReference type="SUPFAM" id="SSF103473">
    <property type="entry name" value="MFS general substrate transporter"/>
    <property type="match status" value="1"/>
</dbReference>
<dbReference type="HOGENOM" id="CLU_001265_11_0_1"/>
<evidence type="ECO:0000256" key="7">
    <source>
        <dbReference type="SAM" id="Phobius"/>
    </source>
</evidence>
<evidence type="ECO:0000256" key="3">
    <source>
        <dbReference type="ARBA" id="ARBA00022692"/>
    </source>
</evidence>
<feature type="transmembrane region" description="Helical" evidence="7">
    <location>
        <begin position="93"/>
        <end position="112"/>
    </location>
</feature>
<feature type="transmembrane region" description="Helical" evidence="7">
    <location>
        <begin position="124"/>
        <end position="144"/>
    </location>
</feature>
<protein>
    <recommendedName>
        <fullName evidence="8">Major facilitator superfamily (MFS) profile domain-containing protein</fullName>
    </recommendedName>
</protein>
<feature type="compositionally biased region" description="Basic and acidic residues" evidence="6">
    <location>
        <begin position="14"/>
        <end position="24"/>
    </location>
</feature>
<dbReference type="PANTHER" id="PTHR48022:SF41">
    <property type="entry name" value="MAJOR FACILITATOR SUPERFAMILY (MFS) PROFILE DOMAIN-CONTAINING PROTEIN"/>
    <property type="match status" value="1"/>
</dbReference>
<keyword evidence="3 7" id="KW-0812">Transmembrane</keyword>
<keyword evidence="4 7" id="KW-1133">Transmembrane helix</keyword>
<keyword evidence="5 7" id="KW-0472">Membrane</keyword>
<dbReference type="AlphaFoldDB" id="A0A0A1TA72"/>
<dbReference type="PANTHER" id="PTHR48022">
    <property type="entry name" value="PLASTIDIC GLUCOSE TRANSPORTER 4"/>
    <property type="match status" value="1"/>
</dbReference>
<feature type="transmembrane region" description="Helical" evidence="7">
    <location>
        <begin position="219"/>
        <end position="240"/>
    </location>
</feature>
<feature type="transmembrane region" description="Helical" evidence="7">
    <location>
        <begin position="156"/>
        <end position="178"/>
    </location>
</feature>
<evidence type="ECO:0000256" key="2">
    <source>
        <dbReference type="ARBA" id="ARBA00010992"/>
    </source>
</evidence>
<comment type="similarity">
    <text evidence="2">Belongs to the major facilitator superfamily. Sugar transporter (TC 2.A.1.1) family.</text>
</comment>
<dbReference type="PROSITE" id="PS50850">
    <property type="entry name" value="MFS"/>
    <property type="match status" value="1"/>
</dbReference>
<feature type="transmembrane region" description="Helical" evidence="7">
    <location>
        <begin position="438"/>
        <end position="458"/>
    </location>
</feature>
<dbReference type="InterPro" id="IPR005828">
    <property type="entry name" value="MFS_sugar_transport-like"/>
</dbReference>
<dbReference type="FunFam" id="1.20.1250.20:FF:000078">
    <property type="entry name" value="MFS maltose transporter, putative"/>
    <property type="match status" value="1"/>
</dbReference>
<accession>A0A0A1TA72</accession>
<evidence type="ECO:0000259" key="8">
    <source>
        <dbReference type="PROSITE" id="PS50850"/>
    </source>
</evidence>
<feature type="transmembrane region" description="Helical" evidence="7">
    <location>
        <begin position="306"/>
        <end position="328"/>
    </location>
</feature>
<proteinExistence type="inferred from homology"/>
<dbReference type="Pfam" id="PF00083">
    <property type="entry name" value="Sugar_tr"/>
    <property type="match status" value="1"/>
</dbReference>
<sequence length="535" mass="59156">MSEDLHREARRKQRDAARTHAKENALSKDEHSELSLWAAIKKWNRIFWFCLGLSSTIILYGYDYVIIATVSAMPSFQYDFGEIYQGEPIIPSLWLGLWSFISPAASMPGAIFGGWLQDRIGRRWSMIAGTIISAIGVAICYVSDLPDSKNARRGTFLGGKALLGGAIGMIMTICQTYMSEVLPPRLRGSLLAFFPIFTLLGQLIGSGVIFATIDDENGHRIAFASQWAFAALPLIISFVIPESPTYLVRKGRIDDATKAQQRLDPKNGNVEQAIAVIEANIEHERQQTGATYLDCFRRVHFRRTNIILFANCMPQFFGITLIASASYFAQILGMSPNLSILVLLLGIIIGLIANIASMWIMLRFGRRNLIVGSFAVLTGVWIVFGIGGTLARDVVSLNSICAVFMIAVTTIASLTVWPASFAVSSETSALHLRGKTQGLGWMFSGAVSAIFGFVLPYLYNPDQVNMRAKIGFVFAGLCLLAWALSWLWIPEMKGRTPAEIDRMFELKLPTRAFKTWHPDATDRDVLAGKETNSTV</sequence>
<dbReference type="Proteomes" id="UP000039046">
    <property type="component" value="Unassembled WGS sequence"/>
</dbReference>
<feature type="region of interest" description="Disordered" evidence="6">
    <location>
        <begin position="1"/>
        <end position="24"/>
    </location>
</feature>
<evidence type="ECO:0000256" key="5">
    <source>
        <dbReference type="ARBA" id="ARBA00023136"/>
    </source>
</evidence>
<evidence type="ECO:0000256" key="4">
    <source>
        <dbReference type="ARBA" id="ARBA00022989"/>
    </source>
</evidence>
<dbReference type="EMBL" id="CDHN01000001">
    <property type="protein sequence ID" value="CEJ82264.1"/>
    <property type="molecule type" value="Genomic_DNA"/>
</dbReference>
<evidence type="ECO:0000313" key="9">
    <source>
        <dbReference type="EMBL" id="CEJ82264.1"/>
    </source>
</evidence>
<feature type="transmembrane region" description="Helical" evidence="7">
    <location>
        <begin position="190"/>
        <end position="213"/>
    </location>
</feature>
<keyword evidence="10" id="KW-1185">Reference proteome</keyword>
<organism evidence="9 10">
    <name type="scientific">[Torrubiella] hemipterigena</name>
    <dbReference type="NCBI Taxonomy" id="1531966"/>
    <lineage>
        <taxon>Eukaryota</taxon>
        <taxon>Fungi</taxon>
        <taxon>Dikarya</taxon>
        <taxon>Ascomycota</taxon>
        <taxon>Pezizomycotina</taxon>
        <taxon>Sordariomycetes</taxon>
        <taxon>Hypocreomycetidae</taxon>
        <taxon>Hypocreales</taxon>
        <taxon>Clavicipitaceae</taxon>
        <taxon>Clavicipitaceae incertae sedis</taxon>
        <taxon>'Torrubiella' clade</taxon>
    </lineage>
</organism>
<feature type="transmembrane region" description="Helical" evidence="7">
    <location>
        <begin position="340"/>
        <end position="362"/>
    </location>
</feature>
<name>A0A0A1TA72_9HYPO</name>
<dbReference type="GO" id="GO:0016020">
    <property type="term" value="C:membrane"/>
    <property type="evidence" value="ECO:0007669"/>
    <property type="project" value="UniProtKB-SubCell"/>
</dbReference>
<reference evidence="9 10" key="1">
    <citation type="journal article" date="2015" name="Genome Announc.">
        <title>Draft Genome Sequence and Gene Annotation of the Entomopathogenic Fungus Verticillium hemipterigenum.</title>
        <authorList>
            <person name="Horn F."/>
            <person name="Habel A."/>
            <person name="Scharf D.H."/>
            <person name="Dworschak J."/>
            <person name="Brakhage A.A."/>
            <person name="Guthke R."/>
            <person name="Hertweck C."/>
            <person name="Linde J."/>
        </authorList>
    </citation>
    <scope>NUCLEOTIDE SEQUENCE [LARGE SCALE GENOMIC DNA]</scope>
</reference>
<dbReference type="GO" id="GO:0005351">
    <property type="term" value="F:carbohydrate:proton symporter activity"/>
    <property type="evidence" value="ECO:0007669"/>
    <property type="project" value="TreeGrafter"/>
</dbReference>
<feature type="transmembrane region" description="Helical" evidence="7">
    <location>
        <begin position="397"/>
        <end position="417"/>
    </location>
</feature>
<feature type="domain" description="Major facilitator superfamily (MFS) profile" evidence="8">
    <location>
        <begin position="49"/>
        <end position="493"/>
    </location>
</feature>
<feature type="transmembrane region" description="Helical" evidence="7">
    <location>
        <begin position="470"/>
        <end position="489"/>
    </location>
</feature>
<evidence type="ECO:0000313" key="10">
    <source>
        <dbReference type="Proteomes" id="UP000039046"/>
    </source>
</evidence>
<dbReference type="Gene3D" id="1.20.1250.20">
    <property type="entry name" value="MFS general substrate transporter like domains"/>
    <property type="match status" value="1"/>
</dbReference>
<feature type="transmembrane region" description="Helical" evidence="7">
    <location>
        <begin position="369"/>
        <end position="391"/>
    </location>
</feature>
<gene>
    <name evidence="9" type="ORF">VHEMI02340</name>
</gene>
<dbReference type="InterPro" id="IPR050360">
    <property type="entry name" value="MFS_Sugar_Transporters"/>
</dbReference>
<feature type="transmembrane region" description="Helical" evidence="7">
    <location>
        <begin position="46"/>
        <end position="73"/>
    </location>
</feature>